<dbReference type="Pfam" id="PF22091">
    <property type="entry name" value="DUF6941"/>
    <property type="match status" value="1"/>
</dbReference>
<evidence type="ECO:0000313" key="2">
    <source>
        <dbReference type="Proteomes" id="UP000181728"/>
    </source>
</evidence>
<reference evidence="1 2" key="1">
    <citation type="journal article" date="2016" name="BMC Genomics">
        <title>Consensus pan-genome assembly of the specialised wine bacterium Oenococcus oeni.</title>
        <authorList>
            <person name="Sternes P.R."/>
            <person name="Borneman A.R."/>
        </authorList>
    </citation>
    <scope>NUCLEOTIDE SEQUENCE [LARGE SCALE GENOMIC DNA]</scope>
    <source>
        <strain evidence="1 2">AWRIB661</strain>
    </source>
</reference>
<sequence>MPESEKREINVQIIVGESSEKVSTPGIADSKMNIVNPSLVFGIPAVPTTMSFAATILTSGIDLSREHVVSFKVIGIKGETLSEINGQLHALARPISAGYNFSINFRNIIFEKEGDYKIEFRLDNATDPTASQSFTILL</sequence>
<evidence type="ECO:0000313" key="1">
    <source>
        <dbReference type="EMBL" id="OIM21086.1"/>
    </source>
</evidence>
<dbReference type="InterPro" id="IPR054221">
    <property type="entry name" value="DUF6941"/>
</dbReference>
<accession>A0A6N4A202</accession>
<proteinExistence type="predicted"/>
<organism evidence="1 2">
    <name type="scientific">Oenococcus oeni</name>
    <name type="common">Leuconostoc oenos</name>
    <dbReference type="NCBI Taxonomy" id="1247"/>
    <lineage>
        <taxon>Bacteria</taxon>
        <taxon>Bacillati</taxon>
        <taxon>Bacillota</taxon>
        <taxon>Bacilli</taxon>
        <taxon>Lactobacillales</taxon>
        <taxon>Lactobacillaceae</taxon>
        <taxon>Oenococcus</taxon>
    </lineage>
</organism>
<protein>
    <submittedName>
        <fullName evidence="1">Uncharacterized protein</fullName>
    </submittedName>
</protein>
<dbReference type="RefSeq" id="WP_002823782.1">
    <property type="nucleotide sequence ID" value="NZ_CP014324.1"/>
</dbReference>
<dbReference type="AlphaFoldDB" id="A0A6N4A202"/>
<gene>
    <name evidence="1" type="ORF">ATX59_05820</name>
</gene>
<dbReference type="Proteomes" id="UP000181728">
    <property type="component" value="Unassembled WGS sequence"/>
</dbReference>
<comment type="caution">
    <text evidence="1">The sequence shown here is derived from an EMBL/GenBank/DDBJ whole genome shotgun (WGS) entry which is preliminary data.</text>
</comment>
<dbReference type="EMBL" id="MLOK01000041">
    <property type="protein sequence ID" value="OIM21086.1"/>
    <property type="molecule type" value="Genomic_DNA"/>
</dbReference>
<name>A0A6N4A202_OENOE</name>